<keyword evidence="3" id="KW-1185">Reference proteome</keyword>
<sequence length="109" mass="12241">MASRELFRRGTSVLHRPVQPRVALASLQQAKRGFAQERPQDSSTSNWGAGEPPIDEKNTERGVPPKSDSEGQVPTPSLNRQKSTRDFIITKREEKLNAAKKLEFKQVQS</sequence>
<name>A0A7I4B2X4_PHYPA</name>
<dbReference type="EMBL" id="ABEU02000015">
    <property type="status" value="NOT_ANNOTATED_CDS"/>
    <property type="molecule type" value="Genomic_DNA"/>
</dbReference>
<dbReference type="Proteomes" id="UP000006727">
    <property type="component" value="Chromosome 15"/>
</dbReference>
<organism evidence="2 3">
    <name type="scientific">Physcomitrium patens</name>
    <name type="common">Spreading-leaved earth moss</name>
    <name type="synonym">Physcomitrella patens</name>
    <dbReference type="NCBI Taxonomy" id="3218"/>
    <lineage>
        <taxon>Eukaryota</taxon>
        <taxon>Viridiplantae</taxon>
        <taxon>Streptophyta</taxon>
        <taxon>Embryophyta</taxon>
        <taxon>Bryophyta</taxon>
        <taxon>Bryophytina</taxon>
        <taxon>Bryopsida</taxon>
        <taxon>Funariidae</taxon>
        <taxon>Funariales</taxon>
        <taxon>Funariaceae</taxon>
        <taxon>Physcomitrium</taxon>
    </lineage>
</organism>
<dbReference type="Gramene" id="Pp3c15_21560V3.2">
    <property type="protein sequence ID" value="Pp3c15_21560V3.2"/>
    <property type="gene ID" value="Pp3c15_21560"/>
</dbReference>
<dbReference type="AlphaFoldDB" id="A0A7I4B2X4"/>
<feature type="compositionally biased region" description="Polar residues" evidence="1">
    <location>
        <begin position="70"/>
        <end position="81"/>
    </location>
</feature>
<evidence type="ECO:0000313" key="2">
    <source>
        <dbReference type="EnsemblPlants" id="Pp3c15_21560V3.2"/>
    </source>
</evidence>
<feature type="region of interest" description="Disordered" evidence="1">
    <location>
        <begin position="30"/>
        <end position="87"/>
    </location>
</feature>
<dbReference type="RefSeq" id="XP_024395958.1">
    <property type="nucleotide sequence ID" value="XM_024540190.2"/>
</dbReference>
<accession>A0A7I4B2X4</accession>
<evidence type="ECO:0000313" key="3">
    <source>
        <dbReference type="Proteomes" id="UP000006727"/>
    </source>
</evidence>
<dbReference type="GeneID" id="112292065"/>
<evidence type="ECO:0000256" key="1">
    <source>
        <dbReference type="SAM" id="MobiDB-lite"/>
    </source>
</evidence>
<reference evidence="2" key="3">
    <citation type="submission" date="2020-12" db="UniProtKB">
        <authorList>
            <consortium name="EnsemblPlants"/>
        </authorList>
    </citation>
    <scope>IDENTIFICATION</scope>
</reference>
<dbReference type="EnsemblPlants" id="Pp3c15_21560V3.2">
    <property type="protein sequence ID" value="Pp3c15_21560V3.2"/>
    <property type="gene ID" value="Pp3c15_21560"/>
</dbReference>
<reference evidence="2 3" key="2">
    <citation type="journal article" date="2018" name="Plant J.">
        <title>The Physcomitrella patens chromosome-scale assembly reveals moss genome structure and evolution.</title>
        <authorList>
            <person name="Lang D."/>
            <person name="Ullrich K.K."/>
            <person name="Murat F."/>
            <person name="Fuchs J."/>
            <person name="Jenkins J."/>
            <person name="Haas F.B."/>
            <person name="Piednoel M."/>
            <person name="Gundlach H."/>
            <person name="Van Bel M."/>
            <person name="Meyberg R."/>
            <person name="Vives C."/>
            <person name="Morata J."/>
            <person name="Symeonidi A."/>
            <person name="Hiss M."/>
            <person name="Muchero W."/>
            <person name="Kamisugi Y."/>
            <person name="Saleh O."/>
            <person name="Blanc G."/>
            <person name="Decker E.L."/>
            <person name="van Gessel N."/>
            <person name="Grimwood J."/>
            <person name="Hayes R.D."/>
            <person name="Graham S.W."/>
            <person name="Gunter L.E."/>
            <person name="McDaniel S.F."/>
            <person name="Hoernstein S.N.W."/>
            <person name="Larsson A."/>
            <person name="Li F.W."/>
            <person name="Perroud P.F."/>
            <person name="Phillips J."/>
            <person name="Ranjan P."/>
            <person name="Rokshar D.S."/>
            <person name="Rothfels C.J."/>
            <person name="Schneider L."/>
            <person name="Shu S."/>
            <person name="Stevenson D.W."/>
            <person name="Thummler F."/>
            <person name="Tillich M."/>
            <person name="Villarreal Aguilar J.C."/>
            <person name="Widiez T."/>
            <person name="Wong G.K."/>
            <person name="Wymore A."/>
            <person name="Zhang Y."/>
            <person name="Zimmer A.D."/>
            <person name="Quatrano R.S."/>
            <person name="Mayer K.F.X."/>
            <person name="Goodstein D."/>
            <person name="Casacuberta J.M."/>
            <person name="Vandepoele K."/>
            <person name="Reski R."/>
            <person name="Cuming A.C."/>
            <person name="Tuskan G.A."/>
            <person name="Maumus F."/>
            <person name="Salse J."/>
            <person name="Schmutz J."/>
            <person name="Rensing S.A."/>
        </authorList>
    </citation>
    <scope>NUCLEOTIDE SEQUENCE [LARGE SCALE GENOMIC DNA]</scope>
    <source>
        <strain evidence="2 3">cv. Gransden 2004</strain>
    </source>
</reference>
<gene>
    <name evidence="2" type="primary">LOC112292065</name>
</gene>
<reference evidence="2 3" key="1">
    <citation type="journal article" date="2008" name="Science">
        <title>The Physcomitrella genome reveals evolutionary insights into the conquest of land by plants.</title>
        <authorList>
            <person name="Rensing S."/>
            <person name="Lang D."/>
            <person name="Zimmer A."/>
            <person name="Terry A."/>
            <person name="Salamov A."/>
            <person name="Shapiro H."/>
            <person name="Nishiyama T."/>
            <person name="Perroud P.-F."/>
            <person name="Lindquist E."/>
            <person name="Kamisugi Y."/>
            <person name="Tanahashi T."/>
            <person name="Sakakibara K."/>
            <person name="Fujita T."/>
            <person name="Oishi K."/>
            <person name="Shin-I T."/>
            <person name="Kuroki Y."/>
            <person name="Toyoda A."/>
            <person name="Suzuki Y."/>
            <person name="Hashimoto A."/>
            <person name="Yamaguchi K."/>
            <person name="Sugano A."/>
            <person name="Kohara Y."/>
            <person name="Fujiyama A."/>
            <person name="Anterola A."/>
            <person name="Aoki S."/>
            <person name="Ashton N."/>
            <person name="Barbazuk W.B."/>
            <person name="Barker E."/>
            <person name="Bennetzen J."/>
            <person name="Bezanilla M."/>
            <person name="Blankenship R."/>
            <person name="Cho S.H."/>
            <person name="Dutcher S."/>
            <person name="Estelle M."/>
            <person name="Fawcett J.A."/>
            <person name="Gundlach H."/>
            <person name="Hanada K."/>
            <person name="Heyl A."/>
            <person name="Hicks K.A."/>
            <person name="Hugh J."/>
            <person name="Lohr M."/>
            <person name="Mayer K."/>
            <person name="Melkozernov A."/>
            <person name="Murata T."/>
            <person name="Nelson D."/>
            <person name="Pils B."/>
            <person name="Prigge M."/>
            <person name="Reiss B."/>
            <person name="Renner T."/>
            <person name="Rombauts S."/>
            <person name="Rushton P."/>
            <person name="Sanderfoot A."/>
            <person name="Schween G."/>
            <person name="Shiu S.-H."/>
            <person name="Stueber K."/>
            <person name="Theodoulou F.L."/>
            <person name="Tu H."/>
            <person name="Van de Peer Y."/>
            <person name="Verrier P.J."/>
            <person name="Waters E."/>
            <person name="Wood A."/>
            <person name="Yang L."/>
            <person name="Cove D."/>
            <person name="Cuming A."/>
            <person name="Hasebe M."/>
            <person name="Lucas S."/>
            <person name="Mishler D.B."/>
            <person name="Reski R."/>
            <person name="Grigoriev I."/>
            <person name="Quatrano R.S."/>
            <person name="Boore J.L."/>
        </authorList>
    </citation>
    <scope>NUCLEOTIDE SEQUENCE [LARGE SCALE GENOMIC DNA]</scope>
    <source>
        <strain evidence="2 3">cv. Gransden 2004</strain>
    </source>
</reference>
<protein>
    <submittedName>
        <fullName evidence="2">Uncharacterized protein</fullName>
    </submittedName>
</protein>
<proteinExistence type="predicted"/>